<keyword evidence="4" id="KW-0235">DNA replication</keyword>
<dbReference type="GO" id="GO:0006261">
    <property type="term" value="P:DNA-templated DNA replication"/>
    <property type="evidence" value="ECO:0007669"/>
    <property type="project" value="InterPro"/>
</dbReference>
<accession>A0A084Y2E6</accession>
<dbReference type="SUPFAM" id="SSF56672">
    <property type="entry name" value="DNA/RNA polymerases"/>
    <property type="match status" value="1"/>
</dbReference>
<dbReference type="Proteomes" id="UP000019812">
    <property type="component" value="Unassembled WGS sequence"/>
</dbReference>
<dbReference type="SUPFAM" id="SSF53098">
    <property type="entry name" value="Ribonuclease H-like"/>
    <property type="match status" value="1"/>
</dbReference>
<dbReference type="Gene3D" id="3.30.420.10">
    <property type="entry name" value="Ribonuclease H-like superfamily/Ribonuclease H"/>
    <property type="match status" value="1"/>
</dbReference>
<protein>
    <recommendedName>
        <fullName evidence="3">DNA-directed DNA polymerase</fullName>
        <ecNumber evidence="3">2.7.7.7</ecNumber>
    </recommendedName>
</protein>
<dbReference type="Gene3D" id="3.30.70.370">
    <property type="match status" value="1"/>
</dbReference>
<dbReference type="InterPro" id="IPR002298">
    <property type="entry name" value="DNA_polymerase_A"/>
</dbReference>
<evidence type="ECO:0000313" key="8">
    <source>
        <dbReference type="Proteomes" id="UP000019812"/>
    </source>
</evidence>
<feature type="domain" description="DNA-directed DNA polymerase family A palm" evidence="6">
    <location>
        <begin position="372"/>
        <end position="618"/>
    </location>
</feature>
<dbReference type="GO" id="GO:0003677">
    <property type="term" value="F:DNA binding"/>
    <property type="evidence" value="ECO:0007669"/>
    <property type="project" value="InterPro"/>
</dbReference>
<organism evidence="7 8">
    <name type="scientific">Candidatus Accumulibacter vicinus</name>
    <dbReference type="NCBI Taxonomy" id="2954382"/>
    <lineage>
        <taxon>Bacteria</taxon>
        <taxon>Pseudomonadati</taxon>
        <taxon>Pseudomonadota</taxon>
        <taxon>Betaproteobacteria</taxon>
        <taxon>Candidatus Accumulibacter</taxon>
    </lineage>
</organism>
<dbReference type="SMART" id="SM00482">
    <property type="entry name" value="POLAc"/>
    <property type="match status" value="1"/>
</dbReference>
<keyword evidence="7" id="KW-0548">Nucleotidyltransferase</keyword>
<evidence type="ECO:0000256" key="1">
    <source>
        <dbReference type="ARBA" id="ARBA00007705"/>
    </source>
</evidence>
<dbReference type="GO" id="GO:0003887">
    <property type="term" value="F:DNA-directed DNA polymerase activity"/>
    <property type="evidence" value="ECO:0007669"/>
    <property type="project" value="UniProtKB-EC"/>
</dbReference>
<dbReference type="Gene3D" id="1.10.150.20">
    <property type="entry name" value="5' to 3' exonuclease, C-terminal subdomain"/>
    <property type="match status" value="1"/>
</dbReference>
<dbReference type="RefSeq" id="WP_034924734.1">
    <property type="nucleotide sequence ID" value="NZ_JDSS02000019.1"/>
</dbReference>
<dbReference type="STRING" id="1457154.CAPSK01_001745"/>
<gene>
    <name evidence="7" type="primary">polA_3</name>
    <name evidence="7" type="ORF">CAPSK01_001745</name>
</gene>
<evidence type="ECO:0000256" key="3">
    <source>
        <dbReference type="ARBA" id="ARBA00012417"/>
    </source>
</evidence>
<dbReference type="InterPro" id="IPR043502">
    <property type="entry name" value="DNA/RNA_pol_sf"/>
</dbReference>
<dbReference type="AlphaFoldDB" id="A0A084Y2E6"/>
<evidence type="ECO:0000256" key="2">
    <source>
        <dbReference type="ARBA" id="ARBA00011541"/>
    </source>
</evidence>
<evidence type="ECO:0000256" key="5">
    <source>
        <dbReference type="ARBA" id="ARBA00049244"/>
    </source>
</evidence>
<sequence>MHTLNIDLESYSPVDLKKTGVYPYAEHPDFEILLFGYSLDGGPRAVIDLAQGESIPPALVEAIFDEGFLKTAFNANFEITCLSRHFGRPLPPEQWQCTSVLALTLGLPGNLAQVAEVCKLPMDKRKMGIGYSLIRYFCLPCKPTKVNGGRTRNFPAHDLGRWQLFKDYCAQDVTTEMAIREKLLRWAPSAEEQNLWFLDQKINRRGWLIDSDLVDAAIAVDATLKARATAEFMALTGISKATQVARLKTWLYEEHDVETDSLDKESVKAILKVTDNDAVERALQLRQELSRSSVSKYAAMTRSQCADGRIRGLFQFYGANRTGRWAGRIVQAHNLPKSELVQEDLALARGLVKDQDLDSLALLYGDIPSLLSQLIRSAFVAPKGKLFAVVDFSAIEARVLAWSAREGWRMEVFCGHGKIYEASAAEMFKVPIESIGKKSPLRQKGKIAELALGYHGGVGALITMGALKMGLHIEELQPLVDAWREANPNILSFGRQMEIDAKRCLRDHLPHGNDRYVFRYESGMLFMDLPSGRSLCYVKPRIEKSEITGYMNVTYDGQDPITKQWSRTSTYAGKLLENHTQAVARDCLAVAMTRLDAAGFTIVGHVHDEVILEVPEDIAEAELRRAEAIFAQPILWAPGLPLTGDGFTSPFYRKDA</sequence>
<dbReference type="PANTHER" id="PTHR10133:SF27">
    <property type="entry name" value="DNA POLYMERASE NU"/>
    <property type="match status" value="1"/>
</dbReference>
<name>A0A084Y2E6_9PROT</name>
<dbReference type="EMBL" id="JDSS02000019">
    <property type="protein sequence ID" value="KFB68890.1"/>
    <property type="molecule type" value="Genomic_DNA"/>
</dbReference>
<dbReference type="GO" id="GO:0006302">
    <property type="term" value="P:double-strand break repair"/>
    <property type="evidence" value="ECO:0007669"/>
    <property type="project" value="TreeGrafter"/>
</dbReference>
<dbReference type="EC" id="2.7.7.7" evidence="3"/>
<comment type="caution">
    <text evidence="7">The sequence shown here is derived from an EMBL/GenBank/DDBJ whole genome shotgun (WGS) entry which is preliminary data.</text>
</comment>
<reference evidence="7 8" key="1">
    <citation type="submission" date="2014-07" db="EMBL/GenBank/DDBJ databases">
        <title>Expanding our view of genomic diversity in Candidatus Accumulibacter clades.</title>
        <authorList>
            <person name="Skennerton C.T."/>
            <person name="Barr J.J."/>
            <person name="Slater F.R."/>
            <person name="Bond P.L."/>
            <person name="Tyson G.W."/>
        </authorList>
    </citation>
    <scope>NUCLEOTIDE SEQUENCE [LARGE SCALE GENOMIC DNA]</scope>
    <source>
        <strain evidence="8">SK-01</strain>
    </source>
</reference>
<proteinExistence type="inferred from homology"/>
<evidence type="ECO:0000256" key="4">
    <source>
        <dbReference type="ARBA" id="ARBA00022705"/>
    </source>
</evidence>
<dbReference type="InterPro" id="IPR036397">
    <property type="entry name" value="RNaseH_sf"/>
</dbReference>
<evidence type="ECO:0000259" key="6">
    <source>
        <dbReference type="SMART" id="SM00482"/>
    </source>
</evidence>
<keyword evidence="7" id="KW-0808">Transferase</keyword>
<dbReference type="Pfam" id="PF00476">
    <property type="entry name" value="DNA_pol_A"/>
    <property type="match status" value="1"/>
</dbReference>
<dbReference type="InterPro" id="IPR012337">
    <property type="entry name" value="RNaseH-like_sf"/>
</dbReference>
<comment type="similarity">
    <text evidence="1">Belongs to the DNA polymerase type-A family.</text>
</comment>
<comment type="subunit">
    <text evidence="2">Single-chain monomer with multiple functions.</text>
</comment>
<dbReference type="PANTHER" id="PTHR10133">
    <property type="entry name" value="DNA POLYMERASE I"/>
    <property type="match status" value="1"/>
</dbReference>
<evidence type="ECO:0000313" key="7">
    <source>
        <dbReference type="EMBL" id="KFB68890.1"/>
    </source>
</evidence>
<comment type="catalytic activity">
    <reaction evidence="5">
        <text>DNA(n) + a 2'-deoxyribonucleoside 5'-triphosphate = DNA(n+1) + diphosphate</text>
        <dbReference type="Rhea" id="RHEA:22508"/>
        <dbReference type="Rhea" id="RHEA-COMP:17339"/>
        <dbReference type="Rhea" id="RHEA-COMP:17340"/>
        <dbReference type="ChEBI" id="CHEBI:33019"/>
        <dbReference type="ChEBI" id="CHEBI:61560"/>
        <dbReference type="ChEBI" id="CHEBI:173112"/>
        <dbReference type="EC" id="2.7.7.7"/>
    </reaction>
</comment>
<dbReference type="InterPro" id="IPR001098">
    <property type="entry name" value="DNA-dir_DNA_pol_A_palm_dom"/>
</dbReference>